<dbReference type="OrthoDB" id="9801272at2"/>
<dbReference type="KEGG" id="lul:LPB138_06155"/>
<comment type="similarity">
    <text evidence="3 8">Belongs to the GcvP family.</text>
</comment>
<dbReference type="GO" id="GO:0030170">
    <property type="term" value="F:pyridoxal phosphate binding"/>
    <property type="evidence" value="ECO:0007669"/>
    <property type="project" value="TreeGrafter"/>
</dbReference>
<feature type="domain" description="Glycine dehydrogenase C-terminal" evidence="11">
    <location>
        <begin position="772"/>
        <end position="887"/>
    </location>
</feature>
<evidence type="ECO:0000256" key="7">
    <source>
        <dbReference type="ARBA" id="ARBA00049026"/>
    </source>
</evidence>
<sequence length="945" mass="104519">MRTDSFVLRHIGPRQNDVDAMIKNIGINSLDELINQTIPDDIRLQKPLNLPEALNESEFVTHIKGLAAKNKQFDTYIGLGYHATITPAVIQRNIFENPSWYTSYTPYQAEISQGRLEALLNYQTMIGDLTGFELVNSSLLDEGTSASEAMTMLFGNRSRTQKKVNANTFFVSDDILPQTADILKTRATPLNIELVFGNHETFEFTENVFGAIVQYPAKNGVVNDYTDFITKAHENDSKVIVAADLLSLTLLKSPAEMGADVAVGTTQRFGIPLGYGGPHAGYFATSDTYKRSMPGRIIGVTVDADENRALRMALQTREQHIKREKATSNICTAQVLLAVMAGMYGVYHGPNGLKYIAAKIHNLTKILDENLKKIGLIQENKTYFDTLKIKVSNIEKVIKLSEENEINFLIIDDSTIGISINETTTLNHIISIVTVLANAESKLFAFDTKSEKQVIPNELLRTSTYMQHDVFNSYHSETEMMRYIKKLERKDISLTDSMISLGSCTMKLNAASEMLPLSYGSWNNIHPFVPIEQAQGYQELFKGLEASLNEITGFYATSLQPNSGAQGEYAGLMVIRAYHKSRGDSHRNICLIPSSAHGTNPASAVMAGMKVVVTKTSENGNIDVEDLREKAELHKDNLAALMVTYPSTHGVFESEIKEITQIIHSNGGQVYMDGANMNAQVGLTNPATIGADVCHLNLHKTFAIPHGGGGPGVGPICVVEHLAEFLPSNPVIKTGGENAITAISSAPWGSALVDIISYAYIKMLGAEGLTQATKIAILNANYLKSELEKHYPILYAGEKGRAAHEMIVDFRQFKEKGIEVVDVAKRLMDYGFHAPTLSFPVAGTLMIEPTESENKAELDRFISAMVSIKEEIDNFDAEDSVLKNAPHTQAMITADDWTHSYSRQKAAFPLEYIKENKYWPTVRRVNDAYGDRNLICSCNPIEDYM</sequence>
<dbReference type="SUPFAM" id="SSF53383">
    <property type="entry name" value="PLP-dependent transferases"/>
    <property type="match status" value="2"/>
</dbReference>
<feature type="domain" description="Glycine cleavage system P-protein N-terminal" evidence="10">
    <location>
        <begin position="453"/>
        <end position="727"/>
    </location>
</feature>
<dbReference type="NCBIfam" id="NF003346">
    <property type="entry name" value="PRK04366.1"/>
    <property type="match status" value="1"/>
</dbReference>
<dbReference type="EMBL" id="CP017478">
    <property type="protein sequence ID" value="AOW20285.1"/>
    <property type="molecule type" value="Genomic_DNA"/>
</dbReference>
<proteinExistence type="inferred from homology"/>
<dbReference type="FunFam" id="3.40.640.10:FF:000005">
    <property type="entry name" value="Glycine dehydrogenase (decarboxylating), mitochondrial"/>
    <property type="match status" value="1"/>
</dbReference>
<dbReference type="InterPro" id="IPR020581">
    <property type="entry name" value="GDC_P"/>
</dbReference>
<name>A0A1D8P6S9_9FLAO</name>
<dbReference type="GO" id="GO:0019464">
    <property type="term" value="P:glycine decarboxylation via glycine cleavage system"/>
    <property type="evidence" value="ECO:0007669"/>
    <property type="project" value="UniProtKB-UniRule"/>
</dbReference>
<dbReference type="CDD" id="cd00613">
    <property type="entry name" value="GDC-P"/>
    <property type="match status" value="2"/>
</dbReference>
<dbReference type="InterPro" id="IPR003437">
    <property type="entry name" value="GcvP"/>
</dbReference>
<evidence type="ECO:0000259" key="10">
    <source>
        <dbReference type="Pfam" id="PF02347"/>
    </source>
</evidence>
<dbReference type="PANTHER" id="PTHR11773">
    <property type="entry name" value="GLYCINE DEHYDROGENASE, DECARBOXYLATING"/>
    <property type="match status" value="1"/>
</dbReference>
<dbReference type="Gene3D" id="3.90.1150.10">
    <property type="entry name" value="Aspartate Aminotransferase, domain 1"/>
    <property type="match status" value="2"/>
</dbReference>
<comment type="function">
    <text evidence="2 8">The glycine cleavage system catalyzes the degradation of glycine. The P protein binds the alpha-amino group of glycine through its pyridoxal phosphate cofactor; CO(2) is released and the remaining methylamine moiety is then transferred to the lipoamide cofactor of the H protein.</text>
</comment>
<dbReference type="AlphaFoldDB" id="A0A1D8P6S9"/>
<dbReference type="GO" id="GO:0016594">
    <property type="term" value="F:glycine binding"/>
    <property type="evidence" value="ECO:0007669"/>
    <property type="project" value="TreeGrafter"/>
</dbReference>
<dbReference type="InterPro" id="IPR015422">
    <property type="entry name" value="PyrdxlP-dep_Trfase_small"/>
</dbReference>
<keyword evidence="5 8" id="KW-0663">Pyridoxal phosphate</keyword>
<dbReference type="FunFam" id="3.40.640.10:FF:000007">
    <property type="entry name" value="glycine dehydrogenase (Decarboxylating), mitochondrial"/>
    <property type="match status" value="1"/>
</dbReference>
<dbReference type="GO" id="GO:0005829">
    <property type="term" value="C:cytosol"/>
    <property type="evidence" value="ECO:0007669"/>
    <property type="project" value="TreeGrafter"/>
</dbReference>
<evidence type="ECO:0000313" key="13">
    <source>
        <dbReference type="Proteomes" id="UP000176050"/>
    </source>
</evidence>
<evidence type="ECO:0000256" key="8">
    <source>
        <dbReference type="HAMAP-Rule" id="MF_00711"/>
    </source>
</evidence>
<evidence type="ECO:0000256" key="6">
    <source>
        <dbReference type="ARBA" id="ARBA00023002"/>
    </source>
</evidence>
<comment type="cofactor">
    <cofactor evidence="1 8 9">
        <name>pyridoxal 5'-phosphate</name>
        <dbReference type="ChEBI" id="CHEBI:597326"/>
    </cofactor>
</comment>
<organism evidence="12 13">
    <name type="scientific">Urechidicola croceus</name>
    <dbReference type="NCBI Taxonomy" id="1850246"/>
    <lineage>
        <taxon>Bacteria</taxon>
        <taxon>Pseudomonadati</taxon>
        <taxon>Bacteroidota</taxon>
        <taxon>Flavobacteriia</taxon>
        <taxon>Flavobacteriales</taxon>
        <taxon>Flavobacteriaceae</taxon>
        <taxon>Urechidicola</taxon>
    </lineage>
</organism>
<accession>A0A1D8P6S9</accession>
<keyword evidence="6 8" id="KW-0560">Oxidoreductase</keyword>
<dbReference type="NCBIfam" id="TIGR00461">
    <property type="entry name" value="gcvP"/>
    <property type="match status" value="1"/>
</dbReference>
<comment type="subunit">
    <text evidence="4 8">The glycine cleavage system is composed of four proteins: P, T, L and H.</text>
</comment>
<evidence type="ECO:0000259" key="11">
    <source>
        <dbReference type="Pfam" id="PF21478"/>
    </source>
</evidence>
<evidence type="ECO:0000313" key="12">
    <source>
        <dbReference type="EMBL" id="AOW20285.1"/>
    </source>
</evidence>
<dbReference type="InterPro" id="IPR049316">
    <property type="entry name" value="GDC-P_C"/>
</dbReference>
<feature type="modified residue" description="N6-(pyridoxal phosphate)lysine" evidence="8 9">
    <location>
        <position position="700"/>
    </location>
</feature>
<dbReference type="STRING" id="1850246.LPB138_06155"/>
<evidence type="ECO:0000256" key="3">
    <source>
        <dbReference type="ARBA" id="ARBA00010756"/>
    </source>
</evidence>
<evidence type="ECO:0000256" key="5">
    <source>
        <dbReference type="ARBA" id="ARBA00022898"/>
    </source>
</evidence>
<dbReference type="GO" id="GO:0005960">
    <property type="term" value="C:glycine cleavage complex"/>
    <property type="evidence" value="ECO:0007669"/>
    <property type="project" value="TreeGrafter"/>
</dbReference>
<dbReference type="Gene3D" id="3.40.640.10">
    <property type="entry name" value="Type I PLP-dependent aspartate aminotransferase-like (Major domain)"/>
    <property type="match status" value="2"/>
</dbReference>
<reference evidence="12 13" key="1">
    <citation type="submission" date="2016-10" db="EMBL/GenBank/DDBJ databases">
        <title>Lutibacter sp. LPB0138, isolated from marine gastropod.</title>
        <authorList>
            <person name="Kim E."/>
            <person name="Yi H."/>
        </authorList>
    </citation>
    <scope>NUCLEOTIDE SEQUENCE [LARGE SCALE GENOMIC DNA]</scope>
    <source>
        <strain evidence="12 13">LPB0138</strain>
    </source>
</reference>
<dbReference type="InterPro" id="IPR015424">
    <property type="entry name" value="PyrdxlP-dep_Trfase"/>
</dbReference>
<dbReference type="Pfam" id="PF02347">
    <property type="entry name" value="GDC-P"/>
    <property type="match status" value="2"/>
</dbReference>
<evidence type="ECO:0000256" key="9">
    <source>
        <dbReference type="PIRSR" id="PIRSR603437-50"/>
    </source>
</evidence>
<evidence type="ECO:0000256" key="4">
    <source>
        <dbReference type="ARBA" id="ARBA00011690"/>
    </source>
</evidence>
<keyword evidence="13" id="KW-1185">Reference proteome</keyword>
<dbReference type="GO" id="GO:0004375">
    <property type="term" value="F:glycine dehydrogenase (decarboxylating) activity"/>
    <property type="evidence" value="ECO:0007669"/>
    <property type="project" value="UniProtKB-EC"/>
</dbReference>
<dbReference type="RefSeq" id="WP_070236423.1">
    <property type="nucleotide sequence ID" value="NZ_CP017478.1"/>
</dbReference>
<evidence type="ECO:0000256" key="2">
    <source>
        <dbReference type="ARBA" id="ARBA00003788"/>
    </source>
</evidence>
<dbReference type="EC" id="1.4.4.2" evidence="8"/>
<dbReference type="Pfam" id="PF21478">
    <property type="entry name" value="GcvP2_C"/>
    <property type="match status" value="1"/>
</dbReference>
<gene>
    <name evidence="8" type="primary">gcvP</name>
    <name evidence="12" type="ORF">LPB138_06155</name>
</gene>
<comment type="catalytic activity">
    <reaction evidence="7 8">
        <text>N(6)-[(R)-lipoyl]-L-lysyl-[glycine-cleavage complex H protein] + glycine + H(+) = N(6)-[(R)-S(8)-aminomethyldihydrolipoyl]-L-lysyl-[glycine-cleavage complex H protein] + CO2</text>
        <dbReference type="Rhea" id="RHEA:24304"/>
        <dbReference type="Rhea" id="RHEA-COMP:10494"/>
        <dbReference type="Rhea" id="RHEA-COMP:10495"/>
        <dbReference type="ChEBI" id="CHEBI:15378"/>
        <dbReference type="ChEBI" id="CHEBI:16526"/>
        <dbReference type="ChEBI" id="CHEBI:57305"/>
        <dbReference type="ChEBI" id="CHEBI:83099"/>
        <dbReference type="ChEBI" id="CHEBI:83143"/>
        <dbReference type="EC" id="1.4.4.2"/>
    </reaction>
</comment>
<dbReference type="PANTHER" id="PTHR11773:SF1">
    <property type="entry name" value="GLYCINE DEHYDROGENASE (DECARBOXYLATING), MITOCHONDRIAL"/>
    <property type="match status" value="1"/>
</dbReference>
<feature type="domain" description="Glycine cleavage system P-protein N-terminal" evidence="10">
    <location>
        <begin position="9"/>
        <end position="436"/>
    </location>
</feature>
<dbReference type="InterPro" id="IPR049315">
    <property type="entry name" value="GDC-P_N"/>
</dbReference>
<dbReference type="Proteomes" id="UP000176050">
    <property type="component" value="Chromosome"/>
</dbReference>
<dbReference type="InterPro" id="IPR015421">
    <property type="entry name" value="PyrdxlP-dep_Trfase_major"/>
</dbReference>
<dbReference type="HAMAP" id="MF_00711">
    <property type="entry name" value="GcvP"/>
    <property type="match status" value="1"/>
</dbReference>
<protein>
    <recommendedName>
        <fullName evidence="8">Glycine dehydrogenase (decarboxylating)</fullName>
        <ecNumber evidence="8">1.4.4.2</ecNumber>
    </recommendedName>
    <alternativeName>
        <fullName evidence="8">Glycine cleavage system P-protein</fullName>
    </alternativeName>
    <alternativeName>
        <fullName evidence="8">Glycine decarboxylase</fullName>
    </alternativeName>
    <alternativeName>
        <fullName evidence="8">Glycine dehydrogenase (aminomethyl-transferring)</fullName>
    </alternativeName>
</protein>
<evidence type="ECO:0000256" key="1">
    <source>
        <dbReference type="ARBA" id="ARBA00001933"/>
    </source>
</evidence>